<dbReference type="GO" id="GO:0009691">
    <property type="term" value="P:cytokinin biosynthetic process"/>
    <property type="evidence" value="ECO:0007669"/>
    <property type="project" value="UniProtKB-KW"/>
</dbReference>
<evidence type="ECO:0000256" key="4">
    <source>
        <dbReference type="ARBA" id="ARBA00024884"/>
    </source>
</evidence>
<organism evidence="7 8">
    <name type="scientific">Vitis vinifera</name>
    <name type="common">Grape</name>
    <dbReference type="NCBI Taxonomy" id="29760"/>
    <lineage>
        <taxon>Eukaryota</taxon>
        <taxon>Viridiplantae</taxon>
        <taxon>Streptophyta</taxon>
        <taxon>Embryophyta</taxon>
        <taxon>Tracheophyta</taxon>
        <taxon>Spermatophyta</taxon>
        <taxon>Magnoliopsida</taxon>
        <taxon>eudicotyledons</taxon>
        <taxon>Gunneridae</taxon>
        <taxon>Pentapetalae</taxon>
        <taxon>rosids</taxon>
        <taxon>Vitales</taxon>
        <taxon>Vitaceae</taxon>
        <taxon>Viteae</taxon>
        <taxon>Vitis</taxon>
    </lineage>
</organism>
<dbReference type="Pfam" id="PF03641">
    <property type="entry name" value="Lysine_decarbox"/>
    <property type="match status" value="1"/>
</dbReference>
<comment type="catalytic activity">
    <reaction evidence="6">
        <text>9-ribosyl-trans-zeatin 5'-phosphate + H2O = trans-zeatin + D-ribose 5-phosphate</text>
        <dbReference type="Rhea" id="RHEA:48564"/>
        <dbReference type="ChEBI" id="CHEBI:15377"/>
        <dbReference type="ChEBI" id="CHEBI:16522"/>
        <dbReference type="ChEBI" id="CHEBI:78346"/>
        <dbReference type="ChEBI" id="CHEBI:87947"/>
        <dbReference type="EC" id="3.2.2.n1"/>
    </reaction>
</comment>
<comment type="function">
    <text evidence="4">Cytokinin-activating enzyme working in the direct activation pathway. Phosphoribohydrolase that converts inactive cytokinin nucleotides to the biologically active free-base forms.</text>
</comment>
<accession>A0A438IME1</accession>
<keyword evidence="3" id="KW-0203">Cytokinin biosynthesis</keyword>
<dbReference type="GO" id="GO:0016787">
    <property type="term" value="F:hydrolase activity"/>
    <property type="evidence" value="ECO:0007669"/>
    <property type="project" value="UniProtKB-KW"/>
</dbReference>
<evidence type="ECO:0000256" key="3">
    <source>
        <dbReference type="ARBA" id="ARBA00022712"/>
    </source>
</evidence>
<evidence type="ECO:0000256" key="1">
    <source>
        <dbReference type="ARBA" id="ARBA00006763"/>
    </source>
</evidence>
<dbReference type="SUPFAM" id="SSF102405">
    <property type="entry name" value="MCP/YpsA-like"/>
    <property type="match status" value="1"/>
</dbReference>
<dbReference type="PANTHER" id="PTHR31223:SF14">
    <property type="entry name" value="CYTOKININ RIBOSIDE 5'-MONOPHOSPHATE PHOSPHORIBOHYDROLASE LOG5"/>
    <property type="match status" value="1"/>
</dbReference>
<reference evidence="7 8" key="1">
    <citation type="journal article" date="2018" name="PLoS Genet.">
        <title>Population sequencing reveals clonal diversity and ancestral inbreeding in the grapevine cultivar Chardonnay.</title>
        <authorList>
            <person name="Roach M.J."/>
            <person name="Johnson D.L."/>
            <person name="Bohlmann J."/>
            <person name="van Vuuren H.J."/>
            <person name="Jones S.J."/>
            <person name="Pretorius I.S."/>
            <person name="Schmidt S.A."/>
            <person name="Borneman A.R."/>
        </authorList>
    </citation>
    <scope>NUCLEOTIDE SEQUENCE [LARGE SCALE GENOMIC DNA]</scope>
    <source>
        <strain evidence="8">cv. Chardonnay</strain>
        <tissue evidence="7">Leaf</tissue>
    </source>
</reference>
<comment type="catalytic activity">
    <reaction evidence="5">
        <text>N(6)-(dimethylallyl)adenosine 5'-phosphate + H2O = N(6)-dimethylallyladenine + D-ribose 5-phosphate</text>
        <dbReference type="Rhea" id="RHEA:48560"/>
        <dbReference type="ChEBI" id="CHEBI:15377"/>
        <dbReference type="ChEBI" id="CHEBI:17660"/>
        <dbReference type="ChEBI" id="CHEBI:57526"/>
        <dbReference type="ChEBI" id="CHEBI:78346"/>
        <dbReference type="EC" id="3.2.2.n1"/>
    </reaction>
</comment>
<keyword evidence="7" id="KW-0378">Hydrolase</keyword>
<dbReference type="InterPro" id="IPR031100">
    <property type="entry name" value="LOG_fam"/>
</dbReference>
<protein>
    <recommendedName>
        <fullName evidence="2">cytokinin riboside 5'-monophosphate phosphoribohydrolase</fullName>
        <ecNumber evidence="2">3.2.2.n1</ecNumber>
    </recommendedName>
</protein>
<proteinExistence type="inferred from homology"/>
<dbReference type="EC" id="3.2.2.n1" evidence="2"/>
<evidence type="ECO:0000256" key="5">
    <source>
        <dbReference type="ARBA" id="ARBA00047718"/>
    </source>
</evidence>
<evidence type="ECO:0000313" key="7">
    <source>
        <dbReference type="EMBL" id="RVW97884.1"/>
    </source>
</evidence>
<evidence type="ECO:0000256" key="2">
    <source>
        <dbReference type="ARBA" id="ARBA00012205"/>
    </source>
</evidence>
<evidence type="ECO:0000313" key="8">
    <source>
        <dbReference type="Proteomes" id="UP000288805"/>
    </source>
</evidence>
<dbReference type="AlphaFoldDB" id="A0A438IME1"/>
<comment type="caution">
    <text evidence="7">The sequence shown here is derived from an EMBL/GenBank/DDBJ whole genome shotgun (WGS) entry which is preliminary data.</text>
</comment>
<dbReference type="Gene3D" id="3.40.50.450">
    <property type="match status" value="1"/>
</dbReference>
<comment type="similarity">
    <text evidence="1">Belongs to the LOG family.</text>
</comment>
<name>A0A438IME1_VITVI</name>
<sequence length="175" mass="20046">MSFPNPDDESSSSVSIGILHWPRLHGNFFSNFLKRDEVRKLKKILLILWSLPVYSLQAHKSDTLLIKMGPFVYEVMSVTGVNISILSKENLSQVASKDDEMLEIRDEPVDLFRVDGYYNNLPTFIDKAVDNSFIKSSQRHIIVSAPNVKKLFQKLEKDVLVHNGAIAKTRWEVEQ</sequence>
<evidence type="ECO:0000256" key="6">
    <source>
        <dbReference type="ARBA" id="ARBA00049153"/>
    </source>
</evidence>
<gene>
    <name evidence="7" type="primary">LOG5_7</name>
    <name evidence="7" type="ORF">CK203_021216</name>
</gene>
<dbReference type="EMBL" id="QGNW01000097">
    <property type="protein sequence ID" value="RVW97884.1"/>
    <property type="molecule type" value="Genomic_DNA"/>
</dbReference>
<dbReference type="PANTHER" id="PTHR31223">
    <property type="entry name" value="LOG FAMILY PROTEIN YJL055W"/>
    <property type="match status" value="1"/>
</dbReference>
<dbReference type="Proteomes" id="UP000288805">
    <property type="component" value="Unassembled WGS sequence"/>
</dbReference>